<feature type="signal peptide" evidence="2">
    <location>
        <begin position="1"/>
        <end position="26"/>
    </location>
</feature>
<evidence type="ECO:0000313" key="3">
    <source>
        <dbReference type="EMBL" id="CEF54684.1"/>
    </source>
</evidence>
<evidence type="ECO:0000256" key="2">
    <source>
        <dbReference type="SAM" id="SignalP"/>
    </source>
</evidence>
<feature type="chain" id="PRO_5006856563" evidence="2">
    <location>
        <begin position="27"/>
        <end position="541"/>
    </location>
</feature>
<dbReference type="RefSeq" id="WP_059023159.1">
    <property type="nucleotide sequence ID" value="NZ_LN609302.1"/>
</dbReference>
<dbReference type="EMBL" id="LN609302">
    <property type="protein sequence ID" value="CEF54684.1"/>
    <property type="molecule type" value="Genomic_DNA"/>
</dbReference>
<dbReference type="InterPro" id="IPR003423">
    <property type="entry name" value="OMP_efflux"/>
</dbReference>
<proteinExistence type="inferred from homology"/>
<dbReference type="SUPFAM" id="SSF56954">
    <property type="entry name" value="Outer membrane efflux proteins (OEP)"/>
    <property type="match status" value="1"/>
</dbReference>
<dbReference type="Proteomes" id="UP000068250">
    <property type="component" value="Chromosome I"/>
</dbReference>
<dbReference type="PANTHER" id="PTHR30203">
    <property type="entry name" value="OUTER MEMBRANE CATION EFFLUX PROTEIN"/>
    <property type="match status" value="1"/>
</dbReference>
<sequence>MTHHLQNRVLLAASSFMLALSGCATQALDSAPARPDAPWQPNIAANGELLPGKGGRHGLMLPPGYTLPSNRAITPRQADSGIDPSHPYSLPELIDIAQSRNPSTRRAWDAARDAALTVGIARTAYVPHLTASIVGGYGTRHNDSNSVNIENGGQVGNIVNGVVSNVGTPRGQNDGHGEVQTLNMEWLLFDFGKREAMIDAASQLQLASNVLFTAAHQKVIYGVTLAFYTHAAAVARAERVEQALQNARAVQTAAEARLKQGQGTIVDVTQAQQMTAQAELRVVQAQNGIENTYLELMTAMGIAPATRLHTQDVSGRPLNINDMRMTDDMIRTAVSQRPDVLAAYAAAKAARSNVTAAKAEFLPKVFVSGNVAYTTGHLALSSIPSAGADSSPTLNLSSNNFSSLFLGGISVPIFDGGMRAAVLKQAQNRADSTQVTLQQTLDESAKQIVAAENGLHTGLSAYRAATKLETAAQTSFNAAFTAYRSGVGGITSATLAQSGLLDAQLAQSDAYYAALIAAASLGFATGAIDNAPDQGITDTPP</sequence>
<comment type="similarity">
    <text evidence="1">Belongs to the outer membrane factor (OMF) (TC 1.B.17) family.</text>
</comment>
<accession>A0A0U5F3Y4</accession>
<dbReference type="AlphaFoldDB" id="A0A0U5F3Y4"/>
<dbReference type="InterPro" id="IPR028351">
    <property type="entry name" value="CyaE"/>
</dbReference>
<protein>
    <submittedName>
        <fullName evidence="3">Outer membrane efflux protein</fullName>
    </submittedName>
</protein>
<dbReference type="PANTHER" id="PTHR30203:SF29">
    <property type="entry name" value="PROTEIN CYAE"/>
    <property type="match status" value="1"/>
</dbReference>
<name>A0A0U5F3Y4_9PROT</name>
<evidence type="ECO:0000313" key="4">
    <source>
        <dbReference type="Proteomes" id="UP000068250"/>
    </source>
</evidence>
<dbReference type="Gene3D" id="1.20.1600.10">
    <property type="entry name" value="Outer membrane efflux proteins (OEP)"/>
    <property type="match status" value="1"/>
</dbReference>
<dbReference type="STRING" id="431306.AGA_923"/>
<dbReference type="Pfam" id="PF02321">
    <property type="entry name" value="OEP"/>
    <property type="match status" value="2"/>
</dbReference>
<dbReference type="PATRIC" id="fig|431306.5.peg.927"/>
<dbReference type="GO" id="GO:0015562">
    <property type="term" value="F:efflux transmembrane transporter activity"/>
    <property type="evidence" value="ECO:0007669"/>
    <property type="project" value="InterPro"/>
</dbReference>
<reference evidence="4" key="1">
    <citation type="submission" date="2014-09" db="EMBL/GenBank/DDBJ databases">
        <authorList>
            <person name="Illeghems K.G."/>
        </authorList>
    </citation>
    <scope>NUCLEOTIDE SEQUENCE [LARGE SCALE GENOMIC DNA]</scope>
    <source>
        <strain evidence="4">LMG 23848T</strain>
    </source>
</reference>
<organism evidence="3 4">
    <name type="scientific">Acetobacter ghanensis</name>
    <dbReference type="NCBI Taxonomy" id="431306"/>
    <lineage>
        <taxon>Bacteria</taxon>
        <taxon>Pseudomonadati</taxon>
        <taxon>Pseudomonadota</taxon>
        <taxon>Alphaproteobacteria</taxon>
        <taxon>Acetobacterales</taxon>
        <taxon>Acetobacteraceae</taxon>
        <taxon>Acetobacter</taxon>
    </lineage>
</organism>
<keyword evidence="2" id="KW-0732">Signal</keyword>
<evidence type="ECO:0000256" key="1">
    <source>
        <dbReference type="ARBA" id="ARBA00007613"/>
    </source>
</evidence>
<dbReference type="InterPro" id="IPR010131">
    <property type="entry name" value="MdtP/NodT-like"/>
</dbReference>
<dbReference type="PIRSF" id="PIRSF001892">
    <property type="entry name" value="CyaE"/>
    <property type="match status" value="1"/>
</dbReference>
<gene>
    <name evidence="3" type="ORF">AGA_923</name>
</gene>